<reference evidence="1 2" key="2">
    <citation type="journal article" date="2017" name="Nature">
        <title>The Apostasia genome and the evolution of orchids.</title>
        <authorList>
            <person name="Zhang G.Q."/>
            <person name="Liu K.W."/>
            <person name="Li Z."/>
            <person name="Lohaus R."/>
            <person name="Hsiao Y.Y."/>
            <person name="Niu S.C."/>
            <person name="Wang J.Y."/>
            <person name="Lin Y.C."/>
            <person name="Xu Q."/>
            <person name="Chen L.J."/>
            <person name="Yoshida K."/>
            <person name="Fujiwara S."/>
            <person name="Wang Z.W."/>
            <person name="Zhang Y.Q."/>
            <person name="Mitsuda N."/>
            <person name="Wang M."/>
            <person name="Liu G.H."/>
            <person name="Pecoraro L."/>
            <person name="Huang H.X."/>
            <person name="Xiao X.J."/>
            <person name="Lin M."/>
            <person name="Wu X.Y."/>
            <person name="Wu W.L."/>
            <person name="Chen Y.Y."/>
            <person name="Chang S.B."/>
            <person name="Sakamoto S."/>
            <person name="Ohme-Takagi M."/>
            <person name="Yagi M."/>
            <person name="Zeng S.J."/>
            <person name="Shen C.Y."/>
            <person name="Yeh C.M."/>
            <person name="Luo Y.B."/>
            <person name="Tsai W.C."/>
            <person name="Van de Peer Y."/>
            <person name="Liu Z.J."/>
        </authorList>
    </citation>
    <scope>NUCLEOTIDE SEQUENCE [LARGE SCALE GENOMIC DNA]</scope>
    <source>
        <tissue evidence="1">The whole plant</tissue>
    </source>
</reference>
<evidence type="ECO:0000313" key="1">
    <source>
        <dbReference type="EMBL" id="PKU70911.1"/>
    </source>
</evidence>
<proteinExistence type="predicted"/>
<keyword evidence="2" id="KW-1185">Reference proteome</keyword>
<reference evidence="1 2" key="1">
    <citation type="journal article" date="2016" name="Sci. Rep.">
        <title>The Dendrobium catenatum Lindl. genome sequence provides insights into polysaccharide synthase, floral development and adaptive evolution.</title>
        <authorList>
            <person name="Zhang G.Q."/>
            <person name="Xu Q."/>
            <person name="Bian C."/>
            <person name="Tsai W.C."/>
            <person name="Yeh C.M."/>
            <person name="Liu K.W."/>
            <person name="Yoshida K."/>
            <person name="Zhang L.S."/>
            <person name="Chang S.B."/>
            <person name="Chen F."/>
            <person name="Shi Y."/>
            <person name="Su Y.Y."/>
            <person name="Zhang Y.Q."/>
            <person name="Chen L.J."/>
            <person name="Yin Y."/>
            <person name="Lin M."/>
            <person name="Huang H."/>
            <person name="Deng H."/>
            <person name="Wang Z.W."/>
            <person name="Zhu S.L."/>
            <person name="Zhao X."/>
            <person name="Deng C."/>
            <person name="Niu S.C."/>
            <person name="Huang J."/>
            <person name="Wang M."/>
            <person name="Liu G.H."/>
            <person name="Yang H.J."/>
            <person name="Xiao X.J."/>
            <person name="Hsiao Y.Y."/>
            <person name="Wu W.L."/>
            <person name="Chen Y.Y."/>
            <person name="Mitsuda N."/>
            <person name="Ohme-Takagi M."/>
            <person name="Luo Y.B."/>
            <person name="Van de Peer Y."/>
            <person name="Liu Z.J."/>
        </authorList>
    </citation>
    <scope>NUCLEOTIDE SEQUENCE [LARGE SCALE GENOMIC DNA]</scope>
    <source>
        <tissue evidence="1">The whole plant</tissue>
    </source>
</reference>
<dbReference type="EMBL" id="KZ502907">
    <property type="protein sequence ID" value="PKU70911.1"/>
    <property type="molecule type" value="Genomic_DNA"/>
</dbReference>
<dbReference type="AlphaFoldDB" id="A0A2I0W5I5"/>
<sequence>MPYCVRSFDSICMLCGWLGTWGCPAERAVVEAHAWLRLCKPELPRLFSYLKVEILDSIFLLNEKRLNGREEKQVSRYRNKTWEI</sequence>
<protein>
    <submittedName>
        <fullName evidence="1">Uncharacterized protein</fullName>
    </submittedName>
</protein>
<organism evidence="1 2">
    <name type="scientific">Dendrobium catenatum</name>
    <dbReference type="NCBI Taxonomy" id="906689"/>
    <lineage>
        <taxon>Eukaryota</taxon>
        <taxon>Viridiplantae</taxon>
        <taxon>Streptophyta</taxon>
        <taxon>Embryophyta</taxon>
        <taxon>Tracheophyta</taxon>
        <taxon>Spermatophyta</taxon>
        <taxon>Magnoliopsida</taxon>
        <taxon>Liliopsida</taxon>
        <taxon>Asparagales</taxon>
        <taxon>Orchidaceae</taxon>
        <taxon>Epidendroideae</taxon>
        <taxon>Malaxideae</taxon>
        <taxon>Dendrobiinae</taxon>
        <taxon>Dendrobium</taxon>
    </lineage>
</organism>
<dbReference type="Proteomes" id="UP000233837">
    <property type="component" value="Unassembled WGS sequence"/>
</dbReference>
<evidence type="ECO:0000313" key="2">
    <source>
        <dbReference type="Proteomes" id="UP000233837"/>
    </source>
</evidence>
<name>A0A2I0W5I5_9ASPA</name>
<gene>
    <name evidence="1" type="ORF">MA16_Dca021030</name>
</gene>
<accession>A0A2I0W5I5</accession>